<dbReference type="InterPro" id="IPR002492">
    <property type="entry name" value="Transposase_Tc1-like"/>
</dbReference>
<reference evidence="2" key="1">
    <citation type="journal article" date="2020" name="Stud. Mycol.">
        <title>101 Dothideomycetes genomes: a test case for predicting lifestyles and emergence of pathogens.</title>
        <authorList>
            <person name="Haridas S."/>
            <person name="Albert R."/>
            <person name="Binder M."/>
            <person name="Bloem J."/>
            <person name="Labutti K."/>
            <person name="Salamov A."/>
            <person name="Andreopoulos B."/>
            <person name="Baker S."/>
            <person name="Barry K."/>
            <person name="Bills G."/>
            <person name="Bluhm B."/>
            <person name="Cannon C."/>
            <person name="Castanera R."/>
            <person name="Culley D."/>
            <person name="Daum C."/>
            <person name="Ezra D."/>
            <person name="Gonzalez J."/>
            <person name="Henrissat B."/>
            <person name="Kuo A."/>
            <person name="Liang C."/>
            <person name="Lipzen A."/>
            <person name="Lutzoni F."/>
            <person name="Magnuson J."/>
            <person name="Mondo S."/>
            <person name="Nolan M."/>
            <person name="Ohm R."/>
            <person name="Pangilinan J."/>
            <person name="Park H.-J."/>
            <person name="Ramirez L."/>
            <person name="Alfaro M."/>
            <person name="Sun H."/>
            <person name="Tritt A."/>
            <person name="Yoshinaga Y."/>
            <person name="Zwiers L.-H."/>
            <person name="Turgeon B."/>
            <person name="Goodwin S."/>
            <person name="Spatafora J."/>
            <person name="Crous P."/>
            <person name="Grigoriev I."/>
        </authorList>
    </citation>
    <scope>NUCLEOTIDE SEQUENCE</scope>
    <source>
        <strain evidence="2">CBS 113979</strain>
    </source>
</reference>
<feature type="non-terminal residue" evidence="2">
    <location>
        <position position="140"/>
    </location>
</feature>
<dbReference type="OrthoDB" id="4156902at2759"/>
<sequence>MPSYDIATRAQALTLKLFGFSNAQIESTTGIQPRTLNNIYRKAISRGLNPQESTKILDYHIEDGSRSGRPTKQGEEVTSNVLSKVRGDRYAREKTCAYIAAEIGGVSEVTVWRILRQAGFRKTKPTRKPGLTAEMKEARL</sequence>
<proteinExistence type="predicted"/>
<organism evidence="2 3">
    <name type="scientific">Aulographum hederae CBS 113979</name>
    <dbReference type="NCBI Taxonomy" id="1176131"/>
    <lineage>
        <taxon>Eukaryota</taxon>
        <taxon>Fungi</taxon>
        <taxon>Dikarya</taxon>
        <taxon>Ascomycota</taxon>
        <taxon>Pezizomycotina</taxon>
        <taxon>Dothideomycetes</taxon>
        <taxon>Pleosporomycetidae</taxon>
        <taxon>Aulographales</taxon>
        <taxon>Aulographaceae</taxon>
    </lineage>
</organism>
<evidence type="ECO:0000313" key="2">
    <source>
        <dbReference type="EMBL" id="KAF1981362.1"/>
    </source>
</evidence>
<dbReference type="GO" id="GO:0015074">
    <property type="term" value="P:DNA integration"/>
    <property type="evidence" value="ECO:0007669"/>
    <property type="project" value="InterPro"/>
</dbReference>
<accession>A0A6G1GKI9</accession>
<feature type="domain" description="Transposase Tc1-like" evidence="1">
    <location>
        <begin position="80"/>
        <end position="140"/>
    </location>
</feature>
<dbReference type="EMBL" id="ML977201">
    <property type="protein sequence ID" value="KAF1981362.1"/>
    <property type="molecule type" value="Genomic_DNA"/>
</dbReference>
<dbReference type="SUPFAM" id="SSF46689">
    <property type="entry name" value="Homeodomain-like"/>
    <property type="match status" value="1"/>
</dbReference>
<dbReference type="InterPro" id="IPR009057">
    <property type="entry name" value="Homeodomain-like_sf"/>
</dbReference>
<dbReference type="GO" id="GO:0003677">
    <property type="term" value="F:DNA binding"/>
    <property type="evidence" value="ECO:0007669"/>
    <property type="project" value="InterPro"/>
</dbReference>
<evidence type="ECO:0000313" key="3">
    <source>
        <dbReference type="Proteomes" id="UP000800041"/>
    </source>
</evidence>
<dbReference type="GO" id="GO:0006313">
    <property type="term" value="P:DNA transposition"/>
    <property type="evidence" value="ECO:0007669"/>
    <property type="project" value="InterPro"/>
</dbReference>
<dbReference type="AlphaFoldDB" id="A0A6G1GKI9"/>
<name>A0A6G1GKI9_9PEZI</name>
<dbReference type="Pfam" id="PF01498">
    <property type="entry name" value="HTH_Tnp_Tc3_2"/>
    <property type="match status" value="1"/>
</dbReference>
<keyword evidence="3" id="KW-1185">Reference proteome</keyword>
<evidence type="ECO:0000259" key="1">
    <source>
        <dbReference type="Pfam" id="PF01498"/>
    </source>
</evidence>
<protein>
    <recommendedName>
        <fullName evidence="1">Transposase Tc1-like domain-containing protein</fullName>
    </recommendedName>
</protein>
<gene>
    <name evidence="2" type="ORF">K402DRAFT_386648</name>
</gene>
<dbReference type="Proteomes" id="UP000800041">
    <property type="component" value="Unassembled WGS sequence"/>
</dbReference>